<evidence type="ECO:0000256" key="1">
    <source>
        <dbReference type="SAM" id="SignalP"/>
    </source>
</evidence>
<feature type="chain" id="PRO_5045131096" description="Copper amine oxidase-like N-terminal domain-containing protein" evidence="1">
    <location>
        <begin position="25"/>
        <end position="224"/>
    </location>
</feature>
<gene>
    <name evidence="2" type="ORF">NV381_10065</name>
</gene>
<sequence>MKKHRKVLIAAVCGFVIFSGSVIAAVTGPRIFINNVEFAGSAFKLNMDEGTAMVSLRSIVEQLRGKVTYKDNTIYVTMPESSNLSMQVSSLENALEAASPEEAVRTWIRGVQKRSGAMQYAVLSPDLRQKTKQEFEDNFWVTGVSSPHMGKVEQLHTKELSPDKVQVSFNYPLVMMNGPIGMGSASIIVEKIKRESSDYWVISDIALKDPGDTGIMIGAKKLEK</sequence>
<evidence type="ECO:0000313" key="3">
    <source>
        <dbReference type="Proteomes" id="UP001300012"/>
    </source>
</evidence>
<evidence type="ECO:0008006" key="4">
    <source>
        <dbReference type="Google" id="ProtNLM"/>
    </source>
</evidence>
<evidence type="ECO:0000313" key="2">
    <source>
        <dbReference type="EMBL" id="MCR8631546.1"/>
    </source>
</evidence>
<comment type="caution">
    <text evidence="2">The sequence shown here is derived from an EMBL/GenBank/DDBJ whole genome shotgun (WGS) entry which is preliminary data.</text>
</comment>
<organism evidence="2 3">
    <name type="scientific">Paenibacillus radicis</name>
    <name type="common">ex Xue et al. 2023</name>
    <dbReference type="NCBI Taxonomy" id="2972489"/>
    <lineage>
        <taxon>Bacteria</taxon>
        <taxon>Bacillati</taxon>
        <taxon>Bacillota</taxon>
        <taxon>Bacilli</taxon>
        <taxon>Bacillales</taxon>
        <taxon>Paenibacillaceae</taxon>
        <taxon>Paenibacillus</taxon>
    </lineage>
</organism>
<feature type="signal peptide" evidence="1">
    <location>
        <begin position="1"/>
        <end position="24"/>
    </location>
</feature>
<dbReference type="RefSeq" id="WP_258213144.1">
    <property type="nucleotide sequence ID" value="NZ_JANQBD010000006.1"/>
</dbReference>
<proteinExistence type="predicted"/>
<keyword evidence="1" id="KW-0732">Signal</keyword>
<accession>A0ABT1YEC3</accession>
<protein>
    <recommendedName>
        <fullName evidence="4">Copper amine oxidase-like N-terminal domain-containing protein</fullName>
    </recommendedName>
</protein>
<dbReference type="EMBL" id="JANQBD010000006">
    <property type="protein sequence ID" value="MCR8631546.1"/>
    <property type="molecule type" value="Genomic_DNA"/>
</dbReference>
<name>A0ABT1YEC3_9BACL</name>
<keyword evidence="3" id="KW-1185">Reference proteome</keyword>
<dbReference type="Proteomes" id="UP001300012">
    <property type="component" value="Unassembled WGS sequence"/>
</dbReference>
<reference evidence="2 3" key="1">
    <citation type="submission" date="2022-08" db="EMBL/GenBank/DDBJ databases">
        <title>Paenibacillus endoradicis sp. nov., Paenibacillus radicibacter sp. nov and Paenibacillus pararadicis sp. nov., three cold-adapted plant growth-promoting bacteria isolated from root of Larix gmelinii in Great Khingan.</title>
        <authorList>
            <person name="Xue H."/>
        </authorList>
    </citation>
    <scope>NUCLEOTIDE SEQUENCE [LARGE SCALE GENOMIC DNA]</scope>
    <source>
        <strain evidence="2 3">N5-1-1-5</strain>
    </source>
</reference>